<keyword evidence="5 6" id="KW-0732">Signal</keyword>
<dbReference type="Pfam" id="PF05806">
    <property type="entry name" value="Noggin"/>
    <property type="match status" value="1"/>
</dbReference>
<dbReference type="Gene3D" id="2.10.90.10">
    <property type="entry name" value="Cystine-knot cytokines"/>
    <property type="match status" value="1"/>
</dbReference>
<feature type="signal peptide" evidence="6">
    <location>
        <begin position="1"/>
        <end position="20"/>
    </location>
</feature>
<evidence type="ECO:0000256" key="2">
    <source>
        <dbReference type="ARBA" id="ARBA00007480"/>
    </source>
</evidence>
<feature type="chain" id="PRO_5029770319" evidence="6">
    <location>
        <begin position="21"/>
        <end position="197"/>
    </location>
</feature>
<dbReference type="GO" id="GO:0045596">
    <property type="term" value="P:negative regulation of cell differentiation"/>
    <property type="evidence" value="ECO:0007669"/>
    <property type="project" value="InterPro"/>
</dbReference>
<organism evidence="7 8">
    <name type="scientific">Dimorphilus gyrociliatus</name>
    <dbReference type="NCBI Taxonomy" id="2664684"/>
    <lineage>
        <taxon>Eukaryota</taxon>
        <taxon>Metazoa</taxon>
        <taxon>Spiralia</taxon>
        <taxon>Lophotrochozoa</taxon>
        <taxon>Annelida</taxon>
        <taxon>Polychaeta</taxon>
        <taxon>Polychaeta incertae sedis</taxon>
        <taxon>Dinophilidae</taxon>
        <taxon>Dimorphilus</taxon>
    </lineage>
</organism>
<keyword evidence="4" id="KW-0964">Secreted</keyword>
<keyword evidence="8" id="KW-1185">Reference proteome</keyword>
<reference evidence="7 8" key="1">
    <citation type="submission" date="2020-08" db="EMBL/GenBank/DDBJ databases">
        <authorList>
            <person name="Hejnol A."/>
        </authorList>
    </citation>
    <scope>NUCLEOTIDE SEQUENCE [LARGE SCALE GENOMIC DNA]</scope>
</reference>
<dbReference type="GO" id="GO:0005615">
    <property type="term" value="C:extracellular space"/>
    <property type="evidence" value="ECO:0007669"/>
    <property type="project" value="TreeGrafter"/>
</dbReference>
<gene>
    <name evidence="7" type="ORF">DGYR_LOCUS3646</name>
</gene>
<dbReference type="InterPro" id="IPR008717">
    <property type="entry name" value="Noggin"/>
</dbReference>
<sequence>MAVPVFFCLIFLLLPFVVRSGTPILPLPDLLQPKRLDKYPSPTDSDLHIPSLRKKLGEYYEPALMSIQPKFSVRWKKSMIVAHRIGSRLRRAVLNIRGLNGKKKRKLLKSLARITRCQLYERWEDLGERYWPRWVKQTTCERTRKKSCSIPTGMYCTDGKTVSYKLLYWYCETTKVCNWVKIIWPVTTKCTCACSNY</sequence>
<accession>A0A7I8VJU6</accession>
<dbReference type="GO" id="GO:0030514">
    <property type="term" value="P:negative regulation of BMP signaling pathway"/>
    <property type="evidence" value="ECO:0007669"/>
    <property type="project" value="InterPro"/>
</dbReference>
<evidence type="ECO:0000256" key="3">
    <source>
        <dbReference type="ARBA" id="ARBA00022473"/>
    </source>
</evidence>
<dbReference type="OrthoDB" id="5950649at2759"/>
<evidence type="ECO:0000256" key="6">
    <source>
        <dbReference type="SAM" id="SignalP"/>
    </source>
</evidence>
<dbReference type="SUPFAM" id="SSF57501">
    <property type="entry name" value="Cystine-knot cytokines"/>
    <property type="match status" value="1"/>
</dbReference>
<dbReference type="PANTHER" id="PTHR10494">
    <property type="entry name" value="BONE MORPHOGENETIC PROTEIN INHIBITOR, NOGGIN"/>
    <property type="match status" value="1"/>
</dbReference>
<comment type="caution">
    <text evidence="7">The sequence shown here is derived from an EMBL/GenBank/DDBJ whole genome shotgun (WGS) entry which is preliminary data.</text>
</comment>
<evidence type="ECO:0000256" key="1">
    <source>
        <dbReference type="ARBA" id="ARBA00004613"/>
    </source>
</evidence>
<comment type="subcellular location">
    <subcellularLocation>
        <location evidence="1">Secreted</location>
    </subcellularLocation>
</comment>
<dbReference type="PANTHER" id="PTHR10494:SF6">
    <property type="entry name" value="NOGGIN"/>
    <property type="match status" value="1"/>
</dbReference>
<dbReference type="GO" id="GO:0009953">
    <property type="term" value="P:dorsal/ventral pattern formation"/>
    <property type="evidence" value="ECO:0007669"/>
    <property type="project" value="TreeGrafter"/>
</dbReference>
<dbReference type="InterPro" id="IPR029034">
    <property type="entry name" value="Cystine-knot_cytokine"/>
</dbReference>
<evidence type="ECO:0000313" key="7">
    <source>
        <dbReference type="EMBL" id="CAD5114839.1"/>
    </source>
</evidence>
<dbReference type="AlphaFoldDB" id="A0A7I8VJU6"/>
<name>A0A7I8VJU6_9ANNE</name>
<evidence type="ECO:0000256" key="5">
    <source>
        <dbReference type="ARBA" id="ARBA00022729"/>
    </source>
</evidence>
<dbReference type="Proteomes" id="UP000549394">
    <property type="component" value="Unassembled WGS sequence"/>
</dbReference>
<keyword evidence="3" id="KW-0217">Developmental protein</keyword>
<comment type="similarity">
    <text evidence="2">Belongs to the noggin family.</text>
</comment>
<evidence type="ECO:0000313" key="8">
    <source>
        <dbReference type="Proteomes" id="UP000549394"/>
    </source>
</evidence>
<dbReference type="Gene3D" id="1.10.287.520">
    <property type="entry name" value="Helix hairpin bin"/>
    <property type="match status" value="1"/>
</dbReference>
<proteinExistence type="inferred from homology"/>
<dbReference type="EMBL" id="CAJFCJ010000005">
    <property type="protein sequence ID" value="CAD5114839.1"/>
    <property type="molecule type" value="Genomic_DNA"/>
</dbReference>
<evidence type="ECO:0000256" key="4">
    <source>
        <dbReference type="ARBA" id="ARBA00022525"/>
    </source>
</evidence>
<protein>
    <submittedName>
        <fullName evidence="7">Uncharacterized protein</fullName>
    </submittedName>
</protein>